<protein>
    <recommendedName>
        <fullName evidence="2">Putative beta-lactamase-inhibitor-like PepSY-like domain-containing protein</fullName>
    </recommendedName>
</protein>
<accession>A0A7M3SX96</accession>
<name>A0A7M3SX96_9FLAO</name>
<reference evidence="3 4" key="1">
    <citation type="submission" date="2019-07" db="EMBL/GenBank/DDBJ databases">
        <title>Gramella aestuarii sp. nov., isolated from a tidal flat, and emended description of Gramella echinicola.</title>
        <authorList>
            <person name="Liu L."/>
        </authorList>
    </citation>
    <scope>NUCLEOTIDE SEQUENCE [LARGE SCALE GENOMIC DNA]</scope>
    <source>
        <strain evidence="3 4">BS12</strain>
    </source>
</reference>
<evidence type="ECO:0000313" key="4">
    <source>
        <dbReference type="Proteomes" id="UP000460416"/>
    </source>
</evidence>
<dbReference type="OrthoDB" id="710080at2"/>
<dbReference type="SUPFAM" id="SSF160574">
    <property type="entry name" value="BT0923-like"/>
    <property type="match status" value="2"/>
</dbReference>
<comment type="caution">
    <text evidence="3">The sequence shown here is derived from an EMBL/GenBank/DDBJ whole genome shotgun (WGS) entry which is preliminary data.</text>
</comment>
<dbReference type="Proteomes" id="UP000460416">
    <property type="component" value="Unassembled WGS sequence"/>
</dbReference>
<dbReference type="PROSITE" id="PS51257">
    <property type="entry name" value="PROKAR_LIPOPROTEIN"/>
    <property type="match status" value="1"/>
</dbReference>
<feature type="region of interest" description="Disordered" evidence="1">
    <location>
        <begin position="161"/>
        <end position="181"/>
    </location>
</feature>
<evidence type="ECO:0000313" key="3">
    <source>
        <dbReference type="EMBL" id="MUP41227.1"/>
    </source>
</evidence>
<organism evidence="3 4">
    <name type="scientific">Christiangramia aestuarii</name>
    <dbReference type="NCBI Taxonomy" id="1028746"/>
    <lineage>
        <taxon>Bacteria</taxon>
        <taxon>Pseudomonadati</taxon>
        <taxon>Bacteroidota</taxon>
        <taxon>Flavobacteriia</taxon>
        <taxon>Flavobacteriales</taxon>
        <taxon>Flavobacteriaceae</taxon>
        <taxon>Christiangramia</taxon>
    </lineage>
</organism>
<feature type="domain" description="Putative beta-lactamase-inhibitor-like PepSY-like" evidence="2">
    <location>
        <begin position="43"/>
        <end position="96"/>
    </location>
</feature>
<dbReference type="Gene3D" id="3.40.1420.30">
    <property type="match status" value="3"/>
</dbReference>
<feature type="compositionally biased region" description="Acidic residues" evidence="1">
    <location>
        <begin position="236"/>
        <end position="251"/>
    </location>
</feature>
<sequence>MNKLRKFGIIAGGLLFLAACSDDDNDPGTGVDLDSRVFKADVHVSTSSLPQDILDYVTENYPGTTIREAEIEDNNNYEIHLSNGIELVFDQDGNFLGIDDDSDDDFGDEYLLVSEIPQNILDFIEANFPGVEIDEAERENNGNYEIELENDVELVFDANGNFLGQGEDENEDEDDDEEIDPADLPQNILDYISENYPDNTIIEAEIEDDGEYEVTLNNGVELEFDSEGNFLSAEDGNGEDEDEDDDESDDD</sequence>
<feature type="compositionally biased region" description="Acidic residues" evidence="1">
    <location>
        <begin position="166"/>
        <end position="181"/>
    </location>
</feature>
<dbReference type="AlphaFoldDB" id="A0A7M3SX96"/>
<evidence type="ECO:0000259" key="2">
    <source>
        <dbReference type="Pfam" id="PF11396"/>
    </source>
</evidence>
<feature type="domain" description="Putative beta-lactamase-inhibitor-like PepSY-like" evidence="2">
    <location>
        <begin position="114"/>
        <end position="163"/>
    </location>
</feature>
<dbReference type="InterPro" id="IPR021533">
    <property type="entry name" value="PepSY-like"/>
</dbReference>
<gene>
    <name evidence="3" type="ORF">FLP08_01430</name>
</gene>
<proteinExistence type="predicted"/>
<evidence type="ECO:0000256" key="1">
    <source>
        <dbReference type="SAM" id="MobiDB-lite"/>
    </source>
</evidence>
<feature type="region of interest" description="Disordered" evidence="1">
    <location>
        <begin position="222"/>
        <end position="251"/>
    </location>
</feature>
<dbReference type="Pfam" id="PF11396">
    <property type="entry name" value="PepSY_like"/>
    <property type="match status" value="3"/>
</dbReference>
<dbReference type="RefSeq" id="WP_156273302.1">
    <property type="nucleotide sequence ID" value="NZ_BAABGI010000002.1"/>
</dbReference>
<dbReference type="EMBL" id="VJVW01000001">
    <property type="protein sequence ID" value="MUP41227.1"/>
    <property type="molecule type" value="Genomic_DNA"/>
</dbReference>
<keyword evidence="4" id="KW-1185">Reference proteome</keyword>
<feature type="domain" description="Putative beta-lactamase-inhibitor-like PepSY-like" evidence="2">
    <location>
        <begin position="177"/>
        <end position="231"/>
    </location>
</feature>